<dbReference type="SUPFAM" id="SSF57889">
    <property type="entry name" value="Cysteine-rich domain"/>
    <property type="match status" value="2"/>
</dbReference>
<feature type="domain" description="DC1" evidence="5">
    <location>
        <begin position="50"/>
        <end position="94"/>
    </location>
</feature>
<dbReference type="Proteomes" id="UP000019116">
    <property type="component" value="Chromosome 7B"/>
</dbReference>
<dbReference type="InterPro" id="IPR043145">
    <property type="entry name" value="Znf_ZZ_sf"/>
</dbReference>
<evidence type="ECO:0000256" key="1">
    <source>
        <dbReference type="ARBA" id="ARBA00022723"/>
    </source>
</evidence>
<evidence type="ECO:0000256" key="3">
    <source>
        <dbReference type="ARBA" id="ARBA00022771"/>
    </source>
</evidence>
<dbReference type="PaxDb" id="4565-Traes_7BL_8B632FABD.1"/>
<keyword evidence="7" id="KW-1185">Reference proteome</keyword>
<evidence type="ECO:0000313" key="6">
    <source>
        <dbReference type="EnsemblPlants" id="TraesCS7B02G260500.2"/>
    </source>
</evidence>
<evidence type="ECO:0000256" key="2">
    <source>
        <dbReference type="ARBA" id="ARBA00022737"/>
    </source>
</evidence>
<gene>
    <name evidence="6" type="primary">LOC123163119</name>
</gene>
<sequence length="254" mass="27827">MACLVQLLTARNPKSPTIISEVLNTISRAPGDKTMTILSKDAPAEISHPAHPEHKLKLMATGAAEFQCNVCKELGAGDRYTCRPCDFDLHSDCALAEATLVHPLLKGREFQLRLEHPRHSDAGGRTCGACGGKVLGLHYHCAAKKGMDLHPCCAALLLVIPQEELTLELRKEASHRCSSCRERGRSRAWFYRSTCKTVYLHVACVKEIARRNRGAGAGESTDPFASVKEAALQIYRAKDESELERVILELVLGG</sequence>
<dbReference type="Gramene" id="TraesCS7B02G260500.2">
    <property type="protein sequence ID" value="TraesCS7B02G260500.2"/>
    <property type="gene ID" value="TraesCS7B02G260500"/>
</dbReference>
<reference evidence="6" key="1">
    <citation type="submission" date="2018-08" db="EMBL/GenBank/DDBJ databases">
        <authorList>
            <person name="Rossello M."/>
        </authorList>
    </citation>
    <scope>NUCLEOTIDE SEQUENCE [LARGE SCALE GENOMIC DNA]</scope>
    <source>
        <strain evidence="6">cv. Chinese Spring</strain>
    </source>
</reference>
<proteinExistence type="predicted"/>
<name>A0A3B6SHV7_WHEAT</name>
<accession>A0A3B6SHV7</accession>
<dbReference type="Pfam" id="PF03107">
    <property type="entry name" value="C1_2"/>
    <property type="match status" value="1"/>
</dbReference>
<keyword evidence="4" id="KW-0862">Zinc</keyword>
<organism evidence="6">
    <name type="scientific">Triticum aestivum</name>
    <name type="common">Wheat</name>
    <dbReference type="NCBI Taxonomy" id="4565"/>
    <lineage>
        <taxon>Eukaryota</taxon>
        <taxon>Viridiplantae</taxon>
        <taxon>Streptophyta</taxon>
        <taxon>Embryophyta</taxon>
        <taxon>Tracheophyta</taxon>
        <taxon>Spermatophyta</taxon>
        <taxon>Magnoliopsida</taxon>
        <taxon>Liliopsida</taxon>
        <taxon>Poales</taxon>
        <taxon>Poaceae</taxon>
        <taxon>BOP clade</taxon>
        <taxon>Pooideae</taxon>
        <taxon>Triticodae</taxon>
        <taxon>Triticeae</taxon>
        <taxon>Triticinae</taxon>
        <taxon>Triticum</taxon>
    </lineage>
</organism>
<dbReference type="PANTHER" id="PTHR46477:SF8">
    <property type="entry name" value="OS08G0257100 PROTEIN"/>
    <property type="match status" value="1"/>
</dbReference>
<dbReference type="PANTHER" id="PTHR46477">
    <property type="entry name" value="CYSTEINE/HISTIDINE-RICH C1 DOMAIN FAMILY PROTEIN"/>
    <property type="match status" value="1"/>
</dbReference>
<reference evidence="6" key="2">
    <citation type="submission" date="2018-10" db="UniProtKB">
        <authorList>
            <consortium name="EnsemblPlants"/>
        </authorList>
    </citation>
    <scope>IDENTIFICATION</scope>
</reference>
<dbReference type="EnsemblPlants" id="TraesCS7B02G260500.2">
    <property type="protein sequence ID" value="TraesCS7B02G260500.2"/>
    <property type="gene ID" value="TraesCS7B02G260500"/>
</dbReference>
<dbReference type="Gramene" id="TraesCS7B03G0716200.2">
    <property type="protein sequence ID" value="TraesCS7B03G0716200.2.CDS"/>
    <property type="gene ID" value="TraesCS7B03G0716200"/>
</dbReference>
<dbReference type="Gene3D" id="3.30.60.90">
    <property type="match status" value="1"/>
</dbReference>
<dbReference type="STRING" id="4565.A0A3B6SHV7"/>
<keyword evidence="2" id="KW-0677">Repeat</keyword>
<dbReference type="GO" id="GO:0008270">
    <property type="term" value="F:zinc ion binding"/>
    <property type="evidence" value="ECO:0007669"/>
    <property type="project" value="UniProtKB-KW"/>
</dbReference>
<protein>
    <recommendedName>
        <fullName evidence="5">DC1 domain-containing protein</fullName>
    </recommendedName>
</protein>
<keyword evidence="1" id="KW-0479">Metal-binding</keyword>
<dbReference type="OrthoDB" id="609232at2759"/>
<dbReference type="InterPro" id="IPR004146">
    <property type="entry name" value="DC1"/>
</dbReference>
<dbReference type="InterPro" id="IPR046349">
    <property type="entry name" value="C1-like_sf"/>
</dbReference>
<keyword evidence="3" id="KW-0863">Zinc-finger</keyword>
<evidence type="ECO:0000313" key="7">
    <source>
        <dbReference type="Proteomes" id="UP000019116"/>
    </source>
</evidence>
<evidence type="ECO:0000259" key="5">
    <source>
        <dbReference type="Pfam" id="PF03107"/>
    </source>
</evidence>
<evidence type="ECO:0000256" key="4">
    <source>
        <dbReference type="ARBA" id="ARBA00022833"/>
    </source>
</evidence>
<dbReference type="Gramene" id="TraesRN7B0100721100.2">
    <property type="protein sequence ID" value="TraesRN7B0100721100.2"/>
    <property type="gene ID" value="TraesRN7B0100721100"/>
</dbReference>
<dbReference type="AlphaFoldDB" id="A0A3B6SHV7"/>